<protein>
    <submittedName>
        <fullName evidence="1">Uncharacterized protein</fullName>
    </submittedName>
</protein>
<gene>
    <name evidence="1" type="ORF">Hs30E_00320</name>
</gene>
<organism evidence="1 2">
    <name type="scientific">Pseudolactococcus hodotermopsidis</name>
    <dbReference type="NCBI Taxonomy" id="2709157"/>
    <lineage>
        <taxon>Bacteria</taxon>
        <taxon>Bacillati</taxon>
        <taxon>Bacillota</taxon>
        <taxon>Bacilli</taxon>
        <taxon>Lactobacillales</taxon>
        <taxon>Streptococcaceae</taxon>
        <taxon>Pseudolactococcus</taxon>
    </lineage>
</organism>
<sequence length="133" mass="15410">MTKKIPQWKNEDSVNNWVNSQLEKLGLVRDRDFFTESNMSLKMRESLRGSAKTAKKTNFGKPDFHTEKYRLADRQKIILPVIIENKIKHAKLIAENKDGIRFDDVFIAGNAVNGALYYARNMISSGIYMEKLR</sequence>
<dbReference type="Proteomes" id="UP000480303">
    <property type="component" value="Unassembled WGS sequence"/>
</dbReference>
<name>A0A6A0BAJ8_9LACT</name>
<proteinExistence type="predicted"/>
<keyword evidence="2" id="KW-1185">Reference proteome</keyword>
<evidence type="ECO:0000313" key="2">
    <source>
        <dbReference type="Proteomes" id="UP000480303"/>
    </source>
</evidence>
<dbReference type="EMBL" id="BLLI01000001">
    <property type="protein sequence ID" value="GFH41481.1"/>
    <property type="molecule type" value="Genomic_DNA"/>
</dbReference>
<dbReference type="AlphaFoldDB" id="A0A6A0BAJ8"/>
<comment type="caution">
    <text evidence="1">The sequence shown here is derived from an EMBL/GenBank/DDBJ whole genome shotgun (WGS) entry which is preliminary data.</text>
</comment>
<dbReference type="RefSeq" id="WP_172207009.1">
    <property type="nucleotide sequence ID" value="NZ_BLLI01000001.1"/>
</dbReference>
<evidence type="ECO:0000313" key="1">
    <source>
        <dbReference type="EMBL" id="GFH41481.1"/>
    </source>
</evidence>
<reference evidence="1 2" key="1">
    <citation type="submission" date="2020-02" db="EMBL/GenBank/DDBJ databases">
        <title>Draft genome sequence of Lactococcus sp. Hs30E4-3.</title>
        <authorList>
            <person name="Noda S."/>
            <person name="Yuki M."/>
            <person name="Ohkuma M."/>
        </authorList>
    </citation>
    <scope>NUCLEOTIDE SEQUENCE [LARGE SCALE GENOMIC DNA]</scope>
    <source>
        <strain evidence="1 2">Hs30E4-3</strain>
    </source>
</reference>
<accession>A0A6A0BAJ8</accession>